<dbReference type="OrthoDB" id="5783963at2759"/>
<dbReference type="RefSeq" id="XP_022725901.1">
    <property type="nucleotide sequence ID" value="XM_022870166.1"/>
</dbReference>
<dbReference type="Proteomes" id="UP000515121">
    <property type="component" value="Unplaced"/>
</dbReference>
<protein>
    <submittedName>
        <fullName evidence="2">Uncharacterized protein LOC111282176 isoform X1</fullName>
    </submittedName>
</protein>
<dbReference type="KEGG" id="dzi:111282176"/>
<organism evidence="1 2">
    <name type="scientific">Durio zibethinus</name>
    <name type="common">Durian</name>
    <dbReference type="NCBI Taxonomy" id="66656"/>
    <lineage>
        <taxon>Eukaryota</taxon>
        <taxon>Viridiplantae</taxon>
        <taxon>Streptophyta</taxon>
        <taxon>Embryophyta</taxon>
        <taxon>Tracheophyta</taxon>
        <taxon>Spermatophyta</taxon>
        <taxon>Magnoliopsida</taxon>
        <taxon>eudicotyledons</taxon>
        <taxon>Gunneridae</taxon>
        <taxon>Pentapetalae</taxon>
        <taxon>rosids</taxon>
        <taxon>malvids</taxon>
        <taxon>Malvales</taxon>
        <taxon>Malvaceae</taxon>
        <taxon>Helicteroideae</taxon>
        <taxon>Durio</taxon>
    </lineage>
</organism>
<name>A0A6P5XDH1_DURZI</name>
<keyword evidence="1" id="KW-1185">Reference proteome</keyword>
<evidence type="ECO:0000313" key="1">
    <source>
        <dbReference type="Proteomes" id="UP000515121"/>
    </source>
</evidence>
<accession>A0A6P5XDH1</accession>
<evidence type="ECO:0000313" key="2">
    <source>
        <dbReference type="RefSeq" id="XP_022725901.1"/>
    </source>
</evidence>
<proteinExistence type="predicted"/>
<gene>
    <name evidence="2" type="primary">LOC111282176</name>
</gene>
<dbReference type="GeneID" id="111282176"/>
<dbReference type="AlphaFoldDB" id="A0A6P5XDH1"/>
<reference evidence="2" key="1">
    <citation type="submission" date="2025-08" db="UniProtKB">
        <authorList>
            <consortium name="RefSeq"/>
        </authorList>
    </citation>
    <scope>IDENTIFICATION</scope>
    <source>
        <tissue evidence="2">Fruit stalk</tissue>
    </source>
</reference>
<sequence length="203" mass="22907">MPFPEIQHPKTHLFNFCVDFRVFVFPFLLPNMGWNFYCPLRIWGIGNIGLSSKRSRKARGKDVDLEDFDDSEDEIEELMVNGEEEEDDEEDIDDTAFREKAVDVWQRKTEVTTGSAAIKSQLQAFNQVTEATNNANGEVSFFSPFTLGLWFLYQLLRSSSPDIKSVEGFFFGGVGVGVDNVCTAEVSVSNGPVLEDEIFAYTT</sequence>